<dbReference type="Pfam" id="PF13540">
    <property type="entry name" value="RCC1_2"/>
    <property type="match status" value="2"/>
</dbReference>
<evidence type="ECO:0000313" key="3">
    <source>
        <dbReference type="EMBL" id="AKV02426.1"/>
    </source>
</evidence>
<keyword evidence="2" id="KW-0732">Signal</keyword>
<gene>
    <name evidence="3" type="ORF">AKJ09_09089</name>
</gene>
<feature type="region of interest" description="Disordered" evidence="1">
    <location>
        <begin position="32"/>
        <end position="86"/>
    </location>
</feature>
<dbReference type="SUPFAM" id="SSF50985">
    <property type="entry name" value="RCC1/BLIP-II"/>
    <property type="match status" value="1"/>
</dbReference>
<name>A0A0K1Q9F3_9BACT</name>
<dbReference type="InterPro" id="IPR009091">
    <property type="entry name" value="RCC1/BLIP-II"/>
</dbReference>
<accession>A0A0K1Q9F3</accession>
<organism evidence="3 4">
    <name type="scientific">Labilithrix luteola</name>
    <dbReference type="NCBI Taxonomy" id="1391654"/>
    <lineage>
        <taxon>Bacteria</taxon>
        <taxon>Pseudomonadati</taxon>
        <taxon>Myxococcota</taxon>
        <taxon>Polyangia</taxon>
        <taxon>Polyangiales</taxon>
        <taxon>Labilitrichaceae</taxon>
        <taxon>Labilithrix</taxon>
    </lineage>
</organism>
<evidence type="ECO:0000256" key="2">
    <source>
        <dbReference type="SAM" id="SignalP"/>
    </source>
</evidence>
<dbReference type="InterPro" id="IPR000408">
    <property type="entry name" value="Reg_chr_condens"/>
</dbReference>
<dbReference type="PANTHER" id="PTHR45982">
    <property type="entry name" value="REGULATOR OF CHROMOSOME CONDENSATION"/>
    <property type="match status" value="1"/>
</dbReference>
<dbReference type="PROSITE" id="PS50012">
    <property type="entry name" value="RCC1_3"/>
    <property type="match status" value="3"/>
</dbReference>
<dbReference type="AlphaFoldDB" id="A0A0K1Q9F3"/>
<dbReference type="STRING" id="1391654.AKJ09_09089"/>
<evidence type="ECO:0000256" key="1">
    <source>
        <dbReference type="SAM" id="MobiDB-lite"/>
    </source>
</evidence>
<dbReference type="EMBL" id="CP012333">
    <property type="protein sequence ID" value="AKV02426.1"/>
    <property type="molecule type" value="Genomic_DNA"/>
</dbReference>
<protein>
    <recommendedName>
        <fullName evidence="5">BNR repeat domain protein</fullName>
    </recommendedName>
</protein>
<dbReference type="Proteomes" id="UP000064967">
    <property type="component" value="Chromosome"/>
</dbReference>
<dbReference type="RefSeq" id="WP_146653352.1">
    <property type="nucleotide sequence ID" value="NZ_CP012333.1"/>
</dbReference>
<dbReference type="Gene3D" id="2.130.10.30">
    <property type="entry name" value="Regulator of chromosome condensation 1/beta-lactamase-inhibitor protein II"/>
    <property type="match status" value="2"/>
</dbReference>
<dbReference type="PATRIC" id="fig|1391654.3.peg.9212"/>
<dbReference type="InterPro" id="IPR051553">
    <property type="entry name" value="Ran_GTPase-activating"/>
</dbReference>
<feature type="chain" id="PRO_5005467282" description="BNR repeat domain protein" evidence="2">
    <location>
        <begin position="30"/>
        <end position="455"/>
    </location>
</feature>
<dbReference type="KEGG" id="llu:AKJ09_09089"/>
<feature type="signal peptide" evidence="2">
    <location>
        <begin position="1"/>
        <end position="29"/>
    </location>
</feature>
<dbReference type="PANTHER" id="PTHR45982:SF1">
    <property type="entry name" value="REGULATOR OF CHROMOSOME CONDENSATION"/>
    <property type="match status" value="1"/>
</dbReference>
<evidence type="ECO:0000313" key="4">
    <source>
        <dbReference type="Proteomes" id="UP000064967"/>
    </source>
</evidence>
<keyword evidence="4" id="KW-1185">Reference proteome</keyword>
<proteinExistence type="predicted"/>
<reference evidence="3 4" key="1">
    <citation type="submission" date="2015-08" db="EMBL/GenBank/DDBJ databases">
        <authorList>
            <person name="Babu N.S."/>
            <person name="Beckwith C.J."/>
            <person name="Beseler K.G."/>
            <person name="Brison A."/>
            <person name="Carone J.V."/>
            <person name="Caskin T.P."/>
            <person name="Diamond M."/>
            <person name="Durham M.E."/>
            <person name="Foxe J.M."/>
            <person name="Go M."/>
            <person name="Henderson B.A."/>
            <person name="Jones I.B."/>
            <person name="McGettigan J.A."/>
            <person name="Micheletti S.J."/>
            <person name="Nasrallah M.E."/>
            <person name="Ortiz D."/>
            <person name="Piller C.R."/>
            <person name="Privatt S.R."/>
            <person name="Schneider S.L."/>
            <person name="Sharp S."/>
            <person name="Smith T.C."/>
            <person name="Stanton J.D."/>
            <person name="Ullery H.E."/>
            <person name="Wilson R.J."/>
            <person name="Serrano M.G."/>
            <person name="Buck G."/>
            <person name="Lee V."/>
            <person name="Wang Y."/>
            <person name="Carvalho R."/>
            <person name="Voegtly L."/>
            <person name="Shi R."/>
            <person name="Duckworth R."/>
            <person name="Johnson A."/>
            <person name="Loviza R."/>
            <person name="Walstead R."/>
            <person name="Shah Z."/>
            <person name="Kiflezghi M."/>
            <person name="Wade K."/>
            <person name="Ball S.L."/>
            <person name="Bradley K.W."/>
            <person name="Asai D.J."/>
            <person name="Bowman C.A."/>
            <person name="Russell D.A."/>
            <person name="Pope W.H."/>
            <person name="Jacobs-Sera D."/>
            <person name="Hendrix R.W."/>
            <person name="Hatfull G.F."/>
        </authorList>
    </citation>
    <scope>NUCLEOTIDE SEQUENCE [LARGE SCALE GENOMIC DNA]</scope>
    <source>
        <strain evidence="3 4">DSM 27648</strain>
    </source>
</reference>
<evidence type="ECO:0008006" key="5">
    <source>
        <dbReference type="Google" id="ProtNLM"/>
    </source>
</evidence>
<dbReference type="GO" id="GO:0005085">
    <property type="term" value="F:guanyl-nucleotide exchange factor activity"/>
    <property type="evidence" value="ECO:0007669"/>
    <property type="project" value="TreeGrafter"/>
</dbReference>
<dbReference type="OrthoDB" id="9758365at2"/>
<sequence length="455" mass="46377">MRITSRLRDSRRAGAFVLLLASASLVIHCSSESESSNDGAQDPLGADAGTDASVGADASEPSQDAGVADARPTVPDLQKSDAGPQPVTCADSTCATALDTSVGSDAFCALLQDGTVACWGQNVSGELGRGAAAGTSDSSMPARVVGLANAASLHHTCAIDTNGATWCWGKGPFLRSTVTATTTERAPVQLAIPAATKVAFSTNVACALVQDGVLCWGANADGQLAVPAFGASTTKPIGAATMPVPAGAPLRDVIVGNASFVLREDGTLWSWGANPPLGRVSSLFPDPYPGQLELAFVSDLDVEGRNACAVAEGIAYCWGSANEPYNGLKGDLPLSRALPAVVATPEPVVQIATTFDTGVAQLPQRQCAVGVSGAVYCWGNNINGQVGDGTRNYAPVPVKVAGLPGPVARVKTTPRSTCALLTSGKIWCWGDNGYGQLGDGRTKETSLVPKEVALP</sequence>
<dbReference type="GO" id="GO:0005737">
    <property type="term" value="C:cytoplasm"/>
    <property type="evidence" value="ECO:0007669"/>
    <property type="project" value="TreeGrafter"/>
</dbReference>